<gene>
    <name evidence="5" type="ORF">VC81_01125</name>
</gene>
<dbReference type="InterPro" id="IPR000055">
    <property type="entry name" value="Restrct_endonuc_typeI_TRD"/>
</dbReference>
<evidence type="ECO:0000313" key="6">
    <source>
        <dbReference type="Proteomes" id="UP000033491"/>
    </source>
</evidence>
<evidence type="ECO:0000256" key="1">
    <source>
        <dbReference type="ARBA" id="ARBA00010923"/>
    </source>
</evidence>
<dbReference type="Proteomes" id="UP000033491">
    <property type="component" value="Unassembled WGS sequence"/>
</dbReference>
<evidence type="ECO:0000313" key="5">
    <source>
        <dbReference type="EMBL" id="KJW13813.1"/>
    </source>
</evidence>
<accession>A0A0F3RUX1</accession>
<feature type="domain" description="Type I restriction modification DNA specificity" evidence="4">
    <location>
        <begin position="190"/>
        <end position="363"/>
    </location>
</feature>
<evidence type="ECO:0000256" key="3">
    <source>
        <dbReference type="ARBA" id="ARBA00023125"/>
    </source>
</evidence>
<comment type="caution">
    <text evidence="5">The sequence shown here is derived from an EMBL/GenBank/DDBJ whole genome shotgun (WGS) entry which is preliminary data.</text>
</comment>
<dbReference type="AlphaFoldDB" id="A0A0F3RUX1"/>
<dbReference type="RefSeq" id="WP_045806309.1">
    <property type="nucleotide sequence ID" value="NZ_JZCR01000003.1"/>
</dbReference>
<dbReference type="GO" id="GO:0009307">
    <property type="term" value="P:DNA restriction-modification system"/>
    <property type="evidence" value="ECO:0007669"/>
    <property type="project" value="UniProtKB-KW"/>
</dbReference>
<dbReference type="Gene3D" id="3.90.220.20">
    <property type="entry name" value="DNA methylase specificity domains"/>
    <property type="match status" value="2"/>
</dbReference>
<dbReference type="PANTHER" id="PTHR30408">
    <property type="entry name" value="TYPE-1 RESTRICTION ENZYME ECOKI SPECIFICITY PROTEIN"/>
    <property type="match status" value="1"/>
</dbReference>
<comment type="similarity">
    <text evidence="1">Belongs to the type-I restriction system S methylase family.</text>
</comment>
<dbReference type="Pfam" id="PF01420">
    <property type="entry name" value="Methylase_S"/>
    <property type="match status" value="2"/>
</dbReference>
<feature type="domain" description="Type I restriction modification DNA specificity" evidence="4">
    <location>
        <begin position="16"/>
        <end position="168"/>
    </location>
</feature>
<dbReference type="STRING" id="216463.VC81_01125"/>
<evidence type="ECO:0000256" key="2">
    <source>
        <dbReference type="ARBA" id="ARBA00022747"/>
    </source>
</evidence>
<dbReference type="InterPro" id="IPR052021">
    <property type="entry name" value="Type-I_RS_S_subunit"/>
</dbReference>
<dbReference type="EMBL" id="JZCR01000003">
    <property type="protein sequence ID" value="KJW13813.1"/>
    <property type="molecule type" value="Genomic_DNA"/>
</dbReference>
<dbReference type="SUPFAM" id="SSF116734">
    <property type="entry name" value="DNA methylase specificity domain"/>
    <property type="match status" value="2"/>
</dbReference>
<organism evidence="5 6">
    <name type="scientific">Levilactobacillus spicheri</name>
    <dbReference type="NCBI Taxonomy" id="216463"/>
    <lineage>
        <taxon>Bacteria</taxon>
        <taxon>Bacillati</taxon>
        <taxon>Bacillota</taxon>
        <taxon>Bacilli</taxon>
        <taxon>Lactobacillales</taxon>
        <taxon>Lactobacillaceae</taxon>
        <taxon>Levilactobacillus</taxon>
    </lineage>
</organism>
<dbReference type="Gene3D" id="1.10.287.1120">
    <property type="entry name" value="Bipartite methylase S protein"/>
    <property type="match status" value="1"/>
</dbReference>
<dbReference type="CDD" id="cd17288">
    <property type="entry name" value="RMtype1_S_LlaAI06ORF1089P_TRD1-CR1_like"/>
    <property type="match status" value="1"/>
</dbReference>
<dbReference type="InterPro" id="IPR044946">
    <property type="entry name" value="Restrct_endonuc_typeI_TRD_sf"/>
</dbReference>
<name>A0A0F3RUX1_9LACO</name>
<dbReference type="GO" id="GO:0003677">
    <property type="term" value="F:DNA binding"/>
    <property type="evidence" value="ECO:0007669"/>
    <property type="project" value="UniProtKB-KW"/>
</dbReference>
<sequence>MTKKLTPNVRFKGFSDDWEQRKLGEVLRVNSGKDYKHLESGNIPVYGTGGKMLMVNDKLSSENAIGIGRKGTIDHPLFLKAPFWTVDTLFFMTKFPDNDLLFLYALCQKIQWKKYDESTGVPSLSKSTINKIDVLIPQIDEQTQIGNLFNVINATIASNQKKVDQLKQLKKLFLQKIFSQEWRFKGFTDPWEQRKLGELVTPVQRVVAKPNNPYTRISIRSHAKGTFHTRVEDPKKVAMDKLYIVKKDDLIVNITFAWEHAIAIAKSDDDGLLVSHRFPTYIIDKADIQFVHFLTSLEIFRHKMALISPGGAGRNRVLNKKDFLQIKIFVPNKLVEEEKIGQCLDKLDTLIASNQKKLEQLKQLKKWFLQNMFV</sequence>
<evidence type="ECO:0000259" key="4">
    <source>
        <dbReference type="Pfam" id="PF01420"/>
    </source>
</evidence>
<dbReference type="PATRIC" id="fig|216463.3.peg.2013"/>
<protein>
    <recommendedName>
        <fullName evidence="4">Type I restriction modification DNA specificity domain-containing protein</fullName>
    </recommendedName>
</protein>
<reference evidence="5 6" key="1">
    <citation type="submission" date="2015-03" db="EMBL/GenBank/DDBJ databases">
        <authorList>
            <person name="Zheng J."/>
            <person name="Ganezle M."/>
        </authorList>
    </citation>
    <scope>NUCLEOTIDE SEQUENCE [LARGE SCALE GENOMIC DNA]</scope>
    <source>
        <strain evidence="5 6">LP38</strain>
    </source>
</reference>
<proteinExistence type="inferred from homology"/>
<keyword evidence="3" id="KW-0238">DNA-binding</keyword>
<dbReference type="OrthoDB" id="9795776at2"/>
<dbReference type="PANTHER" id="PTHR30408:SF12">
    <property type="entry name" value="TYPE I RESTRICTION ENZYME MJAVIII SPECIFICITY SUBUNIT"/>
    <property type="match status" value="1"/>
</dbReference>
<keyword evidence="2" id="KW-0680">Restriction system</keyword>